<dbReference type="SUPFAM" id="SSF53720">
    <property type="entry name" value="ALDH-like"/>
    <property type="match status" value="1"/>
</dbReference>
<reference evidence="1 2" key="1">
    <citation type="journal article" date="2013" name="Int. J. Syst. Evol. Microbiol.">
        <title>Celerinatantimonas yamalensis sp. nov., a cold-adapted diazotrophic bacterium from a cold permafrost brine.</title>
        <authorList>
            <person name="Shcherbakova V."/>
            <person name="Chuvilskaya N."/>
            <person name="Rivkina E."/>
            <person name="Demidov N."/>
            <person name="Uchaeva V."/>
            <person name="Suetin S."/>
            <person name="Suzina N."/>
            <person name="Gilichinsky D."/>
        </authorList>
    </citation>
    <scope>NUCLEOTIDE SEQUENCE [LARGE SCALE GENOMIC DNA]</scope>
    <source>
        <strain evidence="1 2">C7</strain>
    </source>
</reference>
<protein>
    <recommendedName>
        <fullName evidence="3">Delta-1-pyrroline-5-carboxylate dehydrogenase</fullName>
    </recommendedName>
</protein>
<evidence type="ECO:0000313" key="1">
    <source>
        <dbReference type="EMBL" id="MFM2483888.1"/>
    </source>
</evidence>
<keyword evidence="2" id="KW-1185">Reference proteome</keyword>
<proteinExistence type="predicted"/>
<organism evidence="1 2">
    <name type="scientific">Celerinatantimonas yamalensis</name>
    <dbReference type="NCBI Taxonomy" id="559956"/>
    <lineage>
        <taxon>Bacteria</taxon>
        <taxon>Pseudomonadati</taxon>
        <taxon>Pseudomonadota</taxon>
        <taxon>Gammaproteobacteria</taxon>
        <taxon>Celerinatantimonadaceae</taxon>
        <taxon>Celerinatantimonas</taxon>
    </lineage>
</organism>
<name>A0ABW9G4C5_9GAMM</name>
<accession>A0ABW9G4C5</accession>
<dbReference type="Proteomes" id="UP001629953">
    <property type="component" value="Unassembled WGS sequence"/>
</dbReference>
<dbReference type="EMBL" id="JBEQCT010000001">
    <property type="protein sequence ID" value="MFM2483888.1"/>
    <property type="molecule type" value="Genomic_DNA"/>
</dbReference>
<gene>
    <name evidence="1" type="ORF">ABUE30_02210</name>
</gene>
<sequence>MDAIKTFIVDSKSSTNPELSSQVSTRISQLRQWAQSLREAQPSDDEQWQQVIKMIDYQCLCAKSFLQGIYQLPGVTGESNELWLEPRGLTGIIIDENMPAAAISAALSAALICHNPVKLAVHPQLKIYVKGMLNQLLGRFCAKDAAMLIDWRQWPELLQDPSLKVVCMAATKDNLIRANRLLAIREGSLVMFLSETDPYLPSFSSETFCIGLCTEKVCTINTTAIGGNASLLELAATAIPMN</sequence>
<evidence type="ECO:0000313" key="2">
    <source>
        <dbReference type="Proteomes" id="UP001629953"/>
    </source>
</evidence>
<dbReference type="InterPro" id="IPR016161">
    <property type="entry name" value="Ald_DH/histidinol_DH"/>
</dbReference>
<dbReference type="RefSeq" id="WP_408622040.1">
    <property type="nucleotide sequence ID" value="NZ_JBEQCT010000001.1"/>
</dbReference>
<evidence type="ECO:0008006" key="3">
    <source>
        <dbReference type="Google" id="ProtNLM"/>
    </source>
</evidence>
<comment type="caution">
    <text evidence="1">The sequence shown here is derived from an EMBL/GenBank/DDBJ whole genome shotgun (WGS) entry which is preliminary data.</text>
</comment>